<evidence type="ECO:0000256" key="1">
    <source>
        <dbReference type="ARBA" id="ARBA00023002"/>
    </source>
</evidence>
<evidence type="ECO:0000313" key="4">
    <source>
        <dbReference type="Proteomes" id="UP001201701"/>
    </source>
</evidence>
<reference evidence="3 4" key="1">
    <citation type="submission" date="2022-02" db="EMBL/GenBank/DDBJ databases">
        <title>Draft genome sequence of Mezorhizobium retamae strain IRAMC:0171 isolated from Retama raetam nodules.</title>
        <authorList>
            <person name="Bengaied R."/>
            <person name="Sbissi I."/>
            <person name="Huber K."/>
            <person name="Ghodbane F."/>
            <person name="Nouioui I."/>
            <person name="Tarhouni M."/>
            <person name="Gtari M."/>
        </authorList>
    </citation>
    <scope>NUCLEOTIDE SEQUENCE [LARGE SCALE GENOMIC DNA]</scope>
    <source>
        <strain evidence="3 4">IRAMC:0171</strain>
    </source>
</reference>
<proteinExistence type="predicted"/>
<dbReference type="PANTHER" id="PTHR30466:SF1">
    <property type="entry name" value="FMN REDUCTASE (NADH) RUTF"/>
    <property type="match status" value="1"/>
</dbReference>
<dbReference type="PANTHER" id="PTHR30466">
    <property type="entry name" value="FLAVIN REDUCTASE"/>
    <property type="match status" value="1"/>
</dbReference>
<dbReference type="Proteomes" id="UP001201701">
    <property type="component" value="Unassembled WGS sequence"/>
</dbReference>
<organism evidence="3 4">
    <name type="scientific">Mesorhizobium retamae</name>
    <dbReference type="NCBI Taxonomy" id="2912854"/>
    <lineage>
        <taxon>Bacteria</taxon>
        <taxon>Pseudomonadati</taxon>
        <taxon>Pseudomonadota</taxon>
        <taxon>Alphaproteobacteria</taxon>
        <taxon>Hyphomicrobiales</taxon>
        <taxon>Phyllobacteriaceae</taxon>
        <taxon>Mesorhizobium</taxon>
    </lineage>
</organism>
<dbReference type="EMBL" id="JAKREW010000002">
    <property type="protein sequence ID" value="MCG7504112.1"/>
    <property type="molecule type" value="Genomic_DNA"/>
</dbReference>
<dbReference type="InterPro" id="IPR050268">
    <property type="entry name" value="NADH-dep_flavin_reductase"/>
</dbReference>
<evidence type="ECO:0000313" key="3">
    <source>
        <dbReference type="EMBL" id="MCG7504112.1"/>
    </source>
</evidence>
<keyword evidence="4" id="KW-1185">Reference proteome</keyword>
<keyword evidence="1" id="KW-0560">Oxidoreductase</keyword>
<feature type="domain" description="Flavin reductase like" evidence="2">
    <location>
        <begin position="17"/>
        <end position="158"/>
    </location>
</feature>
<dbReference type="InterPro" id="IPR002563">
    <property type="entry name" value="Flavin_Rdtase-like_dom"/>
</dbReference>
<dbReference type="InterPro" id="IPR012349">
    <property type="entry name" value="Split_barrel_FMN-bd"/>
</dbReference>
<dbReference type="SMART" id="SM00903">
    <property type="entry name" value="Flavin_Reduct"/>
    <property type="match status" value="1"/>
</dbReference>
<accession>A0ABS9Q9N1</accession>
<protein>
    <submittedName>
        <fullName evidence="3">Flavin reductase family protein</fullName>
    </submittedName>
</protein>
<sequence>MNHTSNKPSTEALKELFAHIPTSVAVVTVGGRAGAYGLTVGTLNTLSLEPPLVMFAVNAASRLLPRLHTGAAIGINLLAADQTDIARQFATAAIDRFDGIRWCEEFALPRIDDALAWIPARVQQRVRLGDHRLITASVAFGETSQSLPLLHWRRAFHAPSPVAPPNFPPRSDA</sequence>
<dbReference type="RefSeq" id="WP_239362146.1">
    <property type="nucleotide sequence ID" value="NZ_JAKREW010000002.1"/>
</dbReference>
<name>A0ABS9Q9N1_9HYPH</name>
<gene>
    <name evidence="3" type="ORF">L4923_03675</name>
</gene>
<dbReference type="Pfam" id="PF01613">
    <property type="entry name" value="Flavin_Reduct"/>
    <property type="match status" value="1"/>
</dbReference>
<dbReference type="SUPFAM" id="SSF50475">
    <property type="entry name" value="FMN-binding split barrel"/>
    <property type="match status" value="1"/>
</dbReference>
<evidence type="ECO:0000259" key="2">
    <source>
        <dbReference type="SMART" id="SM00903"/>
    </source>
</evidence>
<comment type="caution">
    <text evidence="3">The sequence shown here is derived from an EMBL/GenBank/DDBJ whole genome shotgun (WGS) entry which is preliminary data.</text>
</comment>
<dbReference type="Gene3D" id="2.30.110.10">
    <property type="entry name" value="Electron Transport, Fmn-binding Protein, Chain A"/>
    <property type="match status" value="1"/>
</dbReference>